<dbReference type="InterPro" id="IPR032675">
    <property type="entry name" value="LRR_dom_sf"/>
</dbReference>
<evidence type="ECO:0000256" key="3">
    <source>
        <dbReference type="ARBA" id="ARBA00022614"/>
    </source>
</evidence>
<evidence type="ECO:0000256" key="10">
    <source>
        <dbReference type="ARBA" id="ARBA00023136"/>
    </source>
</evidence>
<keyword evidence="7" id="KW-0547">Nucleotide-binding</keyword>
<evidence type="ECO:0000256" key="14">
    <source>
        <dbReference type="SAM" id="SignalP"/>
    </source>
</evidence>
<dbReference type="FunFam" id="3.80.10.10:FF:000095">
    <property type="entry name" value="LRR receptor-like serine/threonine-protein kinase GSO1"/>
    <property type="match status" value="1"/>
</dbReference>
<evidence type="ECO:0000256" key="1">
    <source>
        <dbReference type="ARBA" id="ARBA00004167"/>
    </source>
</evidence>
<evidence type="ECO:0000313" key="16">
    <source>
        <dbReference type="EMBL" id="KAK9668536.1"/>
    </source>
</evidence>
<evidence type="ECO:0000256" key="9">
    <source>
        <dbReference type="ARBA" id="ARBA00022989"/>
    </source>
</evidence>
<dbReference type="Gene3D" id="1.10.510.10">
    <property type="entry name" value="Transferase(Phosphotransferase) domain 1"/>
    <property type="match status" value="1"/>
</dbReference>
<dbReference type="InterPro" id="IPR000719">
    <property type="entry name" value="Prot_kinase_dom"/>
</dbReference>
<keyword evidence="10 13" id="KW-0472">Membrane</keyword>
<name>A0AAW1GUW8_SAPOF</name>
<keyword evidence="3" id="KW-0433">Leucine-rich repeat</keyword>
<dbReference type="InterPro" id="IPR052451">
    <property type="entry name" value="Ser/Thr_kinase-like"/>
</dbReference>
<sequence length="792" mass="85895">MGTNYIIKFAILLTFIHILLVFPNHVTGQINKIDGVIITRLDFQALQALKHEIIDARGVLGSWNGTRSAACSGTWAGIKCFKGRVIAIQLPFKALGGRISEKIGQFKELRKLSLHDNLISGTIPSSVGSLPNLRGLYLFNNRFSGSIPPSIGNSPQLQAIDLSNNLLNGFIPPRIVSSPKIYRVNLSFNSLSGGVPSSFSQSSSITFIALQYNNLSGLIPSSWDNKGGYQIRSLALDHNSISGGVPHSLGKLGNLEVLSLSYNKINGTIPSEITSLVKLRVFDLSNNFLGGSLPKDLGGLKNLSVISLKKNQFVGHIPRSFGKLSRISSLDLSENNFTGEIPGSLENLSNLTFFNVSNNDLSGQVPSRLSKRFNSSSFSGNLELCGFSASTPCFAPAPSSESPSLSPTETNNPPSKKRKLSTKDIILIIVGALLAVLFVLCCVLLCCLIRKRTGSNATNNKNIARGGKDVVLAGEASEAASTGGKLVLFDGPFVFTADDLLCATAEIMGKSPYGTVYKATLEDGNQVAVKRLREKLAKSPKEFEIEVAVLGRIRHPNLLPLRAYYLGPKGEKLLVFDYLTKGSLSSFLHGRGPEITIDWPTRMKIAIGITRGLNHLHNQENLIHGNLTSTDVYLDEKNKARVSDYGIHRLMTDTANTNVSATAAATGYRAPELPKTKHVSTKTDIYSLGVILLELLTGKSPSETIDGSDLPQWVASIVKEEWTNEVFDLELMRDVSTTGDEMLNTLKLALHLVDPSPDARPDVQQVVQQLEEINPKLAAEATEESTTEKVHH</sequence>
<dbReference type="SUPFAM" id="SSF52047">
    <property type="entry name" value="RNI-like"/>
    <property type="match status" value="1"/>
</dbReference>
<dbReference type="EMBL" id="JBDFQZ010000013">
    <property type="protein sequence ID" value="KAK9668536.1"/>
    <property type="molecule type" value="Genomic_DNA"/>
</dbReference>
<protein>
    <recommendedName>
        <fullName evidence="15">Protein kinase domain-containing protein</fullName>
    </recommendedName>
</protein>
<feature type="chain" id="PRO_5043407690" description="Protein kinase domain-containing protein" evidence="14">
    <location>
        <begin position="29"/>
        <end position="792"/>
    </location>
</feature>
<feature type="transmembrane region" description="Helical" evidence="13">
    <location>
        <begin position="425"/>
        <end position="449"/>
    </location>
</feature>
<keyword evidence="8" id="KW-0067">ATP-binding</keyword>
<dbReference type="AlphaFoldDB" id="A0AAW1GUW8"/>
<dbReference type="InterPro" id="IPR013210">
    <property type="entry name" value="LRR_N_plant-typ"/>
</dbReference>
<feature type="compositionally biased region" description="Low complexity" evidence="12">
    <location>
        <begin position="398"/>
        <end position="410"/>
    </location>
</feature>
<dbReference type="GO" id="GO:0005524">
    <property type="term" value="F:ATP binding"/>
    <property type="evidence" value="ECO:0007669"/>
    <property type="project" value="UniProtKB-KW"/>
</dbReference>
<dbReference type="PROSITE" id="PS50011">
    <property type="entry name" value="PROTEIN_KINASE_DOM"/>
    <property type="match status" value="1"/>
</dbReference>
<reference evidence="16" key="1">
    <citation type="submission" date="2024-03" db="EMBL/GenBank/DDBJ databases">
        <title>WGS assembly of Saponaria officinalis var. Norfolk2.</title>
        <authorList>
            <person name="Jenkins J."/>
            <person name="Shu S."/>
            <person name="Grimwood J."/>
            <person name="Barry K."/>
            <person name="Goodstein D."/>
            <person name="Schmutz J."/>
            <person name="Leebens-Mack J."/>
            <person name="Osbourn A."/>
        </authorList>
    </citation>
    <scope>NUCLEOTIDE SEQUENCE [LARGE SCALE GENOMIC DNA]</scope>
    <source>
        <strain evidence="16">JIC</strain>
    </source>
</reference>
<dbReference type="Pfam" id="PF08263">
    <property type="entry name" value="LRRNT_2"/>
    <property type="match status" value="1"/>
</dbReference>
<accession>A0AAW1GUW8</accession>
<dbReference type="InterPro" id="IPR003591">
    <property type="entry name" value="Leu-rich_rpt_typical-subtyp"/>
</dbReference>
<organism evidence="16 17">
    <name type="scientific">Saponaria officinalis</name>
    <name type="common">Common soapwort</name>
    <name type="synonym">Lychnis saponaria</name>
    <dbReference type="NCBI Taxonomy" id="3572"/>
    <lineage>
        <taxon>Eukaryota</taxon>
        <taxon>Viridiplantae</taxon>
        <taxon>Streptophyta</taxon>
        <taxon>Embryophyta</taxon>
        <taxon>Tracheophyta</taxon>
        <taxon>Spermatophyta</taxon>
        <taxon>Magnoliopsida</taxon>
        <taxon>eudicotyledons</taxon>
        <taxon>Gunneridae</taxon>
        <taxon>Pentapetalae</taxon>
        <taxon>Caryophyllales</taxon>
        <taxon>Caryophyllaceae</taxon>
        <taxon>Caryophylleae</taxon>
        <taxon>Saponaria</taxon>
    </lineage>
</organism>
<evidence type="ECO:0000256" key="8">
    <source>
        <dbReference type="ARBA" id="ARBA00022840"/>
    </source>
</evidence>
<evidence type="ECO:0000256" key="7">
    <source>
        <dbReference type="ARBA" id="ARBA00022741"/>
    </source>
</evidence>
<feature type="region of interest" description="Disordered" evidence="12">
    <location>
        <begin position="398"/>
        <end position="417"/>
    </location>
</feature>
<dbReference type="Pfam" id="PF07714">
    <property type="entry name" value="PK_Tyr_Ser-Thr"/>
    <property type="match status" value="1"/>
</dbReference>
<keyword evidence="9 13" id="KW-1133">Transmembrane helix</keyword>
<evidence type="ECO:0000256" key="11">
    <source>
        <dbReference type="ARBA" id="ARBA00023170"/>
    </source>
</evidence>
<keyword evidence="4 13" id="KW-0812">Transmembrane</keyword>
<evidence type="ECO:0000256" key="13">
    <source>
        <dbReference type="SAM" id="Phobius"/>
    </source>
</evidence>
<dbReference type="InterPro" id="IPR001245">
    <property type="entry name" value="Ser-Thr/Tyr_kinase_cat_dom"/>
</dbReference>
<dbReference type="Pfam" id="PF13855">
    <property type="entry name" value="LRR_8"/>
    <property type="match status" value="3"/>
</dbReference>
<keyword evidence="11" id="KW-0675">Receptor</keyword>
<dbReference type="InterPro" id="IPR011009">
    <property type="entry name" value="Kinase-like_dom_sf"/>
</dbReference>
<dbReference type="GO" id="GO:0004672">
    <property type="term" value="F:protein kinase activity"/>
    <property type="evidence" value="ECO:0007669"/>
    <property type="project" value="InterPro"/>
</dbReference>
<evidence type="ECO:0000259" key="15">
    <source>
        <dbReference type="PROSITE" id="PS50011"/>
    </source>
</evidence>
<keyword evidence="5 14" id="KW-0732">Signal</keyword>
<feature type="signal peptide" evidence="14">
    <location>
        <begin position="1"/>
        <end position="28"/>
    </location>
</feature>
<dbReference type="InterPro" id="IPR001611">
    <property type="entry name" value="Leu-rich_rpt"/>
</dbReference>
<comment type="subcellular location">
    <subcellularLocation>
        <location evidence="1">Membrane</location>
        <topology evidence="1">Single-pass membrane protein</topology>
    </subcellularLocation>
</comment>
<dbReference type="FunFam" id="3.80.10.10:FF:000062">
    <property type="entry name" value="protein STRUBBELIG-RECEPTOR FAMILY 3"/>
    <property type="match status" value="1"/>
</dbReference>
<gene>
    <name evidence="16" type="ORF">RND81_13G067500</name>
</gene>
<dbReference type="Gene3D" id="3.80.10.10">
    <property type="entry name" value="Ribonuclease Inhibitor"/>
    <property type="match status" value="3"/>
</dbReference>
<dbReference type="SMART" id="SM00369">
    <property type="entry name" value="LRR_TYP"/>
    <property type="match status" value="4"/>
</dbReference>
<dbReference type="GO" id="GO:0016020">
    <property type="term" value="C:membrane"/>
    <property type="evidence" value="ECO:0007669"/>
    <property type="project" value="UniProtKB-SubCell"/>
</dbReference>
<dbReference type="Gene3D" id="3.30.200.20">
    <property type="entry name" value="Phosphorylase Kinase, domain 1"/>
    <property type="match status" value="1"/>
</dbReference>
<feature type="domain" description="Protein kinase" evidence="15">
    <location>
        <begin position="502"/>
        <end position="777"/>
    </location>
</feature>
<keyword evidence="2" id="KW-0597">Phosphoprotein</keyword>
<dbReference type="SUPFAM" id="SSF56112">
    <property type="entry name" value="Protein kinase-like (PK-like)"/>
    <property type="match status" value="1"/>
</dbReference>
<dbReference type="CDD" id="cd14066">
    <property type="entry name" value="STKc_IRAK"/>
    <property type="match status" value="1"/>
</dbReference>
<dbReference type="FunFam" id="3.30.200.20:FF:000486">
    <property type="entry name" value="Leucine-rich repeat receptor-like protein kinase"/>
    <property type="match status" value="1"/>
</dbReference>
<dbReference type="Proteomes" id="UP001443914">
    <property type="component" value="Unassembled WGS sequence"/>
</dbReference>
<dbReference type="PANTHER" id="PTHR48008">
    <property type="entry name" value="LEUCINE-RICH REPEAT RECEPTOR-LIKE PROTEIN KINASE IMK3-RELATED"/>
    <property type="match status" value="1"/>
</dbReference>
<evidence type="ECO:0000256" key="12">
    <source>
        <dbReference type="SAM" id="MobiDB-lite"/>
    </source>
</evidence>
<evidence type="ECO:0000313" key="17">
    <source>
        <dbReference type="Proteomes" id="UP001443914"/>
    </source>
</evidence>
<keyword evidence="17" id="KW-1185">Reference proteome</keyword>
<evidence type="ECO:0000256" key="2">
    <source>
        <dbReference type="ARBA" id="ARBA00022553"/>
    </source>
</evidence>
<comment type="caution">
    <text evidence="16">The sequence shown here is derived from an EMBL/GenBank/DDBJ whole genome shotgun (WGS) entry which is preliminary data.</text>
</comment>
<keyword evidence="6" id="KW-0677">Repeat</keyword>
<evidence type="ECO:0000256" key="6">
    <source>
        <dbReference type="ARBA" id="ARBA00022737"/>
    </source>
</evidence>
<evidence type="ECO:0000256" key="4">
    <source>
        <dbReference type="ARBA" id="ARBA00022692"/>
    </source>
</evidence>
<proteinExistence type="predicted"/>
<evidence type="ECO:0000256" key="5">
    <source>
        <dbReference type="ARBA" id="ARBA00022729"/>
    </source>
</evidence>
<dbReference type="PANTHER" id="PTHR48008:SF2">
    <property type="entry name" value="PROBABLY INACTIVE LEUCINE-RICH REPEAT RECEPTOR-LIKE PROTEIN KINASE IMK2"/>
    <property type="match status" value="1"/>
</dbReference>